<accession>A0A8J5JLQ0</accession>
<evidence type="ECO:0000256" key="8">
    <source>
        <dbReference type="SAM" id="MobiDB-lite"/>
    </source>
</evidence>
<evidence type="ECO:0000256" key="6">
    <source>
        <dbReference type="ARBA" id="ARBA00023187"/>
    </source>
</evidence>
<evidence type="ECO:0000256" key="3">
    <source>
        <dbReference type="ARBA" id="ARBA00022723"/>
    </source>
</evidence>
<feature type="compositionally biased region" description="Low complexity" evidence="8">
    <location>
        <begin position="296"/>
        <end position="309"/>
    </location>
</feature>
<evidence type="ECO:0000313" key="9">
    <source>
        <dbReference type="EMBL" id="KAG7160592.1"/>
    </source>
</evidence>
<evidence type="ECO:0000313" key="10">
    <source>
        <dbReference type="Proteomes" id="UP000747542"/>
    </source>
</evidence>
<keyword evidence="10" id="KW-1185">Reference proteome</keyword>
<keyword evidence="7" id="KW-0539">Nucleus</keyword>
<proteinExistence type="inferred from homology"/>
<evidence type="ECO:0000256" key="1">
    <source>
        <dbReference type="ARBA" id="ARBA00004123"/>
    </source>
</evidence>
<name>A0A8J5JLQ0_HOMAM</name>
<dbReference type="InterPro" id="IPR007590">
    <property type="entry name" value="Saf4/Yju2"/>
</dbReference>
<dbReference type="Pfam" id="PF04502">
    <property type="entry name" value="Saf4_Yju2"/>
    <property type="match status" value="1"/>
</dbReference>
<comment type="subcellular location">
    <subcellularLocation>
        <location evidence="1">Nucleus</location>
    </subcellularLocation>
</comment>
<keyword evidence="6" id="KW-0508">mRNA splicing</keyword>
<organism evidence="9 10">
    <name type="scientific">Homarus americanus</name>
    <name type="common">American lobster</name>
    <dbReference type="NCBI Taxonomy" id="6706"/>
    <lineage>
        <taxon>Eukaryota</taxon>
        <taxon>Metazoa</taxon>
        <taxon>Ecdysozoa</taxon>
        <taxon>Arthropoda</taxon>
        <taxon>Crustacea</taxon>
        <taxon>Multicrustacea</taxon>
        <taxon>Malacostraca</taxon>
        <taxon>Eumalacostraca</taxon>
        <taxon>Eucarida</taxon>
        <taxon>Decapoda</taxon>
        <taxon>Pleocyemata</taxon>
        <taxon>Astacidea</taxon>
        <taxon>Nephropoidea</taxon>
        <taxon>Nephropidae</taxon>
        <taxon>Homarus</taxon>
    </lineage>
</organism>
<reference evidence="9" key="1">
    <citation type="journal article" date="2021" name="Sci. Adv.">
        <title>The American lobster genome reveals insights on longevity, neural, and immune adaptations.</title>
        <authorList>
            <person name="Polinski J.M."/>
            <person name="Zimin A.V."/>
            <person name="Clark K.F."/>
            <person name="Kohn A.B."/>
            <person name="Sadowski N."/>
            <person name="Timp W."/>
            <person name="Ptitsyn A."/>
            <person name="Khanna P."/>
            <person name="Romanova D.Y."/>
            <person name="Williams P."/>
            <person name="Greenwood S.J."/>
            <person name="Moroz L.L."/>
            <person name="Walt D.R."/>
            <person name="Bodnar A.G."/>
        </authorList>
    </citation>
    <scope>NUCLEOTIDE SEQUENCE</scope>
    <source>
        <strain evidence="9">GMGI-L3</strain>
    </source>
</reference>
<gene>
    <name evidence="9" type="primary">Yju2-L1</name>
    <name evidence="9" type="ORF">Hamer_G001884</name>
</gene>
<dbReference type="GO" id="GO:0071006">
    <property type="term" value="C:U2-type catalytic step 1 spliceosome"/>
    <property type="evidence" value="ECO:0007669"/>
    <property type="project" value="TreeGrafter"/>
</dbReference>
<feature type="region of interest" description="Disordered" evidence="8">
    <location>
        <begin position="261"/>
        <end position="309"/>
    </location>
</feature>
<sequence>MSERKVLNKYYPPDFDPSKIPRARCPRNRQFTVRLMVPCNIKCYTCGEYIAKGKKFNARKEDVENMTYLGVRIYRFYIKCPGCLAEISFRTDPESTDYVIEAGAHRNFQALKLAEEQAAREEREAREEIESNPMLLLENRTQQSQYEMEVLESLEDLREMNDRHAGIDLGKIAEKFETERKMTQEQVEEAERLAALQALGYEMIEGQMVKRVAPEELEEEKPLKKKIKIEKDTKVTDVLTSSSLSVGDKFKKGNMKSRLAGMIKIKDSQTKRDKSTNEPKGPKSTKLTDVPLPNTSKPVVPLSSSDKSVDKVSSSTSVVKDEVQNVVSKGPSGLSFLGAYSDSESDETVTILFLLKYWMFLAPTAICCVIYPDLSHTPYCLTPPIDPSLLTRYSTVNPISVLYMGSKMDIQYQGKEQLTMLSTALPFREDSISTIYHNFLNLSHLKKYNTSKDIKDEQGVLVGGNACINQIYKNVRRFYGRTLLRKSHLQSNGSTVSVKGD</sequence>
<feature type="compositionally biased region" description="Basic and acidic residues" evidence="8">
    <location>
        <begin position="264"/>
        <end position="281"/>
    </location>
</feature>
<evidence type="ECO:0000256" key="7">
    <source>
        <dbReference type="ARBA" id="ARBA00023242"/>
    </source>
</evidence>
<evidence type="ECO:0000256" key="2">
    <source>
        <dbReference type="ARBA" id="ARBA00022664"/>
    </source>
</evidence>
<keyword evidence="3" id="KW-0479">Metal-binding</keyword>
<keyword evidence="2" id="KW-0507">mRNA processing</keyword>
<dbReference type="EMBL" id="JAHLQT010031306">
    <property type="protein sequence ID" value="KAG7160592.1"/>
    <property type="molecule type" value="Genomic_DNA"/>
</dbReference>
<dbReference type="GO" id="GO:0000398">
    <property type="term" value="P:mRNA splicing, via spliceosome"/>
    <property type="evidence" value="ECO:0007669"/>
    <property type="project" value="InterPro"/>
</dbReference>
<keyword evidence="4" id="KW-0747">Spliceosome</keyword>
<protein>
    <submittedName>
        <fullName evidence="9">Splicing factor YJU2-like 1</fullName>
    </submittedName>
</protein>
<dbReference type="Proteomes" id="UP000747542">
    <property type="component" value="Unassembled WGS sequence"/>
</dbReference>
<feature type="non-terminal residue" evidence="9">
    <location>
        <position position="1"/>
    </location>
</feature>
<dbReference type="PANTHER" id="PTHR12111">
    <property type="entry name" value="SPLICING FACTOR YJU2"/>
    <property type="match status" value="1"/>
</dbReference>
<dbReference type="InterPro" id="IPR043701">
    <property type="entry name" value="Yju2"/>
</dbReference>
<dbReference type="HAMAP" id="MF_03226">
    <property type="entry name" value="YJU2"/>
    <property type="match status" value="1"/>
</dbReference>
<keyword evidence="5" id="KW-0862">Zinc</keyword>
<evidence type="ECO:0000256" key="4">
    <source>
        <dbReference type="ARBA" id="ARBA00022728"/>
    </source>
</evidence>
<comment type="caution">
    <text evidence="9">The sequence shown here is derived from an EMBL/GenBank/DDBJ whole genome shotgun (WGS) entry which is preliminary data.</text>
</comment>
<dbReference type="GO" id="GO:0046872">
    <property type="term" value="F:metal ion binding"/>
    <property type="evidence" value="ECO:0007669"/>
    <property type="project" value="UniProtKB-KW"/>
</dbReference>
<evidence type="ECO:0000256" key="5">
    <source>
        <dbReference type="ARBA" id="ARBA00022833"/>
    </source>
</evidence>
<dbReference type="PANTHER" id="PTHR12111:SF1">
    <property type="entry name" value="SPLICING FACTOR YJU2"/>
    <property type="match status" value="1"/>
</dbReference>
<dbReference type="AlphaFoldDB" id="A0A8J5JLQ0"/>